<name>A0A4S8LTY9_DENBC</name>
<sequence>MGRNKDKSTEDSGSRKQRKKAKSKSKSKSKSASAEDLFDDDNNGASDVDASSSGRGSSRSQTNAPAGRSRITANPGPGHNHEQSDSDTTSTQTCSKQVKRKKSSSVIASSRKQKKPQQDAGEGSDDDDDSNTAKRAGRWYARRCDIWITPQDAVLAGIKCSQEAADNKDPSTVKKKKKSDPLQEHSLELFVTTDNEYDGEQDDDNKINMAAVFAYTKEMQYHSSRARSDDTGKIKRDMDKLLADSNATRIKVWSKGSMGWYNKDTARLLCPMDDVWEFDQDQQGYMDSILNGSCKHWSEWSVFLFDEEAYDEDAPYATLFRSSLLVRIFNHVYNSTGVSKGNGTKTKSPVWCIHGMTEVTPEDIAYVCVQTSWSHKDYGFNVKKFYWGIIKWFRSGRKGSRAALKWWNKEVFRGAGGTKEMPVAPLKDSMYLRLMQESDNSEDDSDSGSGSDQDTRKNSNQATSPPNSEDPVIEADGDVTKNPAAADSDEDEQ</sequence>
<evidence type="ECO:0000256" key="1">
    <source>
        <dbReference type="SAM" id="MobiDB-lite"/>
    </source>
</evidence>
<keyword evidence="3" id="KW-1185">Reference proteome</keyword>
<proteinExistence type="predicted"/>
<dbReference type="InterPro" id="IPR046521">
    <property type="entry name" value="DUF6698"/>
</dbReference>
<organism evidence="2 3">
    <name type="scientific">Dendrothele bispora (strain CBS 962.96)</name>
    <dbReference type="NCBI Taxonomy" id="1314807"/>
    <lineage>
        <taxon>Eukaryota</taxon>
        <taxon>Fungi</taxon>
        <taxon>Dikarya</taxon>
        <taxon>Basidiomycota</taxon>
        <taxon>Agaricomycotina</taxon>
        <taxon>Agaricomycetes</taxon>
        <taxon>Agaricomycetidae</taxon>
        <taxon>Agaricales</taxon>
        <taxon>Agaricales incertae sedis</taxon>
        <taxon>Dendrothele</taxon>
    </lineage>
</organism>
<evidence type="ECO:0000313" key="3">
    <source>
        <dbReference type="Proteomes" id="UP000297245"/>
    </source>
</evidence>
<feature type="region of interest" description="Disordered" evidence="1">
    <location>
        <begin position="1"/>
        <end position="133"/>
    </location>
</feature>
<gene>
    <name evidence="2" type="ORF">K435DRAFT_861935</name>
</gene>
<feature type="region of interest" description="Disordered" evidence="1">
    <location>
        <begin position="437"/>
        <end position="493"/>
    </location>
</feature>
<dbReference type="Pfam" id="PF20414">
    <property type="entry name" value="DUF6698"/>
    <property type="match status" value="1"/>
</dbReference>
<accession>A0A4S8LTY9</accession>
<feature type="compositionally biased region" description="Basic and acidic residues" evidence="1">
    <location>
        <begin position="1"/>
        <end position="14"/>
    </location>
</feature>
<dbReference type="OrthoDB" id="3220614at2759"/>
<reference evidence="2 3" key="1">
    <citation type="journal article" date="2019" name="Nat. Ecol. Evol.">
        <title>Megaphylogeny resolves global patterns of mushroom evolution.</title>
        <authorList>
            <person name="Varga T."/>
            <person name="Krizsan K."/>
            <person name="Foldi C."/>
            <person name="Dima B."/>
            <person name="Sanchez-Garcia M."/>
            <person name="Sanchez-Ramirez S."/>
            <person name="Szollosi G.J."/>
            <person name="Szarkandi J.G."/>
            <person name="Papp V."/>
            <person name="Albert L."/>
            <person name="Andreopoulos W."/>
            <person name="Angelini C."/>
            <person name="Antonin V."/>
            <person name="Barry K.W."/>
            <person name="Bougher N.L."/>
            <person name="Buchanan P."/>
            <person name="Buyck B."/>
            <person name="Bense V."/>
            <person name="Catcheside P."/>
            <person name="Chovatia M."/>
            <person name="Cooper J."/>
            <person name="Damon W."/>
            <person name="Desjardin D."/>
            <person name="Finy P."/>
            <person name="Geml J."/>
            <person name="Haridas S."/>
            <person name="Hughes K."/>
            <person name="Justo A."/>
            <person name="Karasinski D."/>
            <person name="Kautmanova I."/>
            <person name="Kiss B."/>
            <person name="Kocsube S."/>
            <person name="Kotiranta H."/>
            <person name="LaButti K.M."/>
            <person name="Lechner B.E."/>
            <person name="Liimatainen K."/>
            <person name="Lipzen A."/>
            <person name="Lukacs Z."/>
            <person name="Mihaltcheva S."/>
            <person name="Morgado L.N."/>
            <person name="Niskanen T."/>
            <person name="Noordeloos M.E."/>
            <person name="Ohm R.A."/>
            <person name="Ortiz-Santana B."/>
            <person name="Ovrebo C."/>
            <person name="Racz N."/>
            <person name="Riley R."/>
            <person name="Savchenko A."/>
            <person name="Shiryaev A."/>
            <person name="Soop K."/>
            <person name="Spirin V."/>
            <person name="Szebenyi C."/>
            <person name="Tomsovsky M."/>
            <person name="Tulloss R.E."/>
            <person name="Uehling J."/>
            <person name="Grigoriev I.V."/>
            <person name="Vagvolgyi C."/>
            <person name="Papp T."/>
            <person name="Martin F.M."/>
            <person name="Miettinen O."/>
            <person name="Hibbett D.S."/>
            <person name="Nagy L.G."/>
        </authorList>
    </citation>
    <scope>NUCLEOTIDE SEQUENCE [LARGE SCALE GENOMIC DNA]</scope>
    <source>
        <strain evidence="2 3">CBS 962.96</strain>
    </source>
</reference>
<feature type="compositionally biased region" description="Low complexity" evidence="1">
    <location>
        <begin position="43"/>
        <end position="60"/>
    </location>
</feature>
<dbReference type="Proteomes" id="UP000297245">
    <property type="component" value="Unassembled WGS sequence"/>
</dbReference>
<feature type="compositionally biased region" description="Basic residues" evidence="1">
    <location>
        <begin position="15"/>
        <end position="29"/>
    </location>
</feature>
<evidence type="ECO:0000313" key="2">
    <source>
        <dbReference type="EMBL" id="THU93027.1"/>
    </source>
</evidence>
<feature type="compositionally biased region" description="Polar residues" evidence="1">
    <location>
        <begin position="458"/>
        <end position="467"/>
    </location>
</feature>
<dbReference type="EMBL" id="ML179261">
    <property type="protein sequence ID" value="THU93027.1"/>
    <property type="molecule type" value="Genomic_DNA"/>
</dbReference>
<dbReference type="AlphaFoldDB" id="A0A4S8LTY9"/>
<protein>
    <submittedName>
        <fullName evidence="2">Uncharacterized protein</fullName>
    </submittedName>
</protein>
<feature type="compositionally biased region" description="Low complexity" evidence="1">
    <location>
        <begin position="86"/>
        <end position="96"/>
    </location>
</feature>